<dbReference type="AlphaFoldDB" id="A0A9P0K1G7"/>
<dbReference type="Proteomes" id="UP001152888">
    <property type="component" value="Unassembled WGS sequence"/>
</dbReference>
<organism evidence="1 2">
    <name type="scientific">Acanthoscelides obtectus</name>
    <name type="common">Bean weevil</name>
    <name type="synonym">Bruchus obtectus</name>
    <dbReference type="NCBI Taxonomy" id="200917"/>
    <lineage>
        <taxon>Eukaryota</taxon>
        <taxon>Metazoa</taxon>
        <taxon>Ecdysozoa</taxon>
        <taxon>Arthropoda</taxon>
        <taxon>Hexapoda</taxon>
        <taxon>Insecta</taxon>
        <taxon>Pterygota</taxon>
        <taxon>Neoptera</taxon>
        <taxon>Endopterygota</taxon>
        <taxon>Coleoptera</taxon>
        <taxon>Polyphaga</taxon>
        <taxon>Cucujiformia</taxon>
        <taxon>Chrysomeloidea</taxon>
        <taxon>Chrysomelidae</taxon>
        <taxon>Bruchinae</taxon>
        <taxon>Bruchini</taxon>
        <taxon>Acanthoscelides</taxon>
    </lineage>
</organism>
<sequence length="174" mass="20008">MIVRHTPISNKHDFDPSPVLSVAHIQDELSGIPMPILSSRAADVYDPVVDIICYENSIIDELNNITSSEPYINIKRQESLNVEMKLRELLNITETPHIRLISLSDNNSNQTNDRIVSQKDQITDTCNGSVEEVARKRSKKRIPEEWSVYKNKTLRETGRAYFGKKKIDGKWRMI</sequence>
<evidence type="ECO:0000313" key="2">
    <source>
        <dbReference type="Proteomes" id="UP001152888"/>
    </source>
</evidence>
<gene>
    <name evidence="1" type="ORF">ACAOBT_LOCUS6355</name>
</gene>
<keyword evidence="2" id="KW-1185">Reference proteome</keyword>
<proteinExistence type="predicted"/>
<reference evidence="1" key="1">
    <citation type="submission" date="2022-03" db="EMBL/GenBank/DDBJ databases">
        <authorList>
            <person name="Sayadi A."/>
        </authorList>
    </citation>
    <scope>NUCLEOTIDE SEQUENCE</scope>
</reference>
<accession>A0A9P0K1G7</accession>
<name>A0A9P0K1G7_ACAOB</name>
<dbReference type="EMBL" id="CAKOFQ010006725">
    <property type="protein sequence ID" value="CAH1965477.1"/>
    <property type="molecule type" value="Genomic_DNA"/>
</dbReference>
<evidence type="ECO:0000313" key="1">
    <source>
        <dbReference type="EMBL" id="CAH1965477.1"/>
    </source>
</evidence>
<comment type="caution">
    <text evidence="1">The sequence shown here is derived from an EMBL/GenBank/DDBJ whole genome shotgun (WGS) entry which is preliminary data.</text>
</comment>
<protein>
    <submittedName>
        <fullName evidence="1">Uncharacterized protein</fullName>
    </submittedName>
</protein>